<dbReference type="EMBL" id="JAOALG010000001">
    <property type="protein sequence ID" value="MEQ5840313.1"/>
    <property type="molecule type" value="Genomic_DNA"/>
</dbReference>
<dbReference type="EMBL" id="MTZV01000004">
    <property type="protein sequence ID" value="PCE26267.1"/>
    <property type="molecule type" value="Genomic_DNA"/>
</dbReference>
<dbReference type="PROSITE" id="PS50931">
    <property type="entry name" value="HTH_LYSR"/>
    <property type="match status" value="1"/>
</dbReference>
<protein>
    <submittedName>
        <fullName evidence="7">LysR family transcriptional regulator</fullName>
    </submittedName>
</protein>
<reference evidence="7 8" key="1">
    <citation type="submission" date="2017-01" db="EMBL/GenBank/DDBJ databases">
        <title>Whole-Genome Shotgun Sequencing of Two beta-Proteobacterial Species in Search of the Bulgecin Biosynthetic Cluster.</title>
        <authorList>
            <person name="Horsman M.E."/>
            <person name="Marous D.R."/>
            <person name="Li R."/>
            <person name="Oliver R.A."/>
            <person name="Byun B."/>
            <person name="Emrich S.J."/>
            <person name="Boggess B."/>
            <person name="Townsend C.A."/>
            <person name="Mobashery S."/>
        </authorList>
    </citation>
    <scope>NUCLEOTIDE SEQUENCE [LARGE SCALE GENOMIC DNA]</scope>
    <source>
        <strain evidence="7 8">ATCC 31363</strain>
    </source>
</reference>
<evidence type="ECO:0000256" key="4">
    <source>
        <dbReference type="ARBA" id="ARBA00023163"/>
    </source>
</evidence>
<dbReference type="InterPro" id="IPR036390">
    <property type="entry name" value="WH_DNA-bd_sf"/>
</dbReference>
<reference evidence="6 9" key="3">
    <citation type="journal article" date="2024" name="Chem. Sci.">
        <title>Discovery of a lagriamide polyketide by integrated genome mining, isotopic labeling, and untargeted metabolomics.</title>
        <authorList>
            <person name="Fergusson C.H."/>
            <person name="Saulog J."/>
            <person name="Paulo B.S."/>
            <person name="Wilson D.M."/>
            <person name="Liu D.Y."/>
            <person name="Morehouse N.J."/>
            <person name="Waterworth S."/>
            <person name="Barkei J."/>
            <person name="Gray C.A."/>
            <person name="Kwan J.C."/>
            <person name="Eustaquio A.S."/>
            <person name="Linington R.G."/>
        </authorList>
    </citation>
    <scope>NUCLEOTIDE SEQUENCE [LARGE SCALE GENOMIC DNA]</scope>
    <source>
        <strain evidence="6 9">RL17-338-BIF-B</strain>
    </source>
</reference>
<dbReference type="GO" id="GO:0003677">
    <property type="term" value="F:DNA binding"/>
    <property type="evidence" value="ECO:0007669"/>
    <property type="project" value="UniProtKB-KW"/>
</dbReference>
<dbReference type="OrthoDB" id="9786526at2"/>
<evidence type="ECO:0000313" key="9">
    <source>
        <dbReference type="Proteomes" id="UP001469089"/>
    </source>
</evidence>
<name>A0A2A4EZW7_9BURK</name>
<sequence>MDRLDAIDLFVRVVDSGSFSAVARTLGVGQPAVSKQVAALEAHLGAQLLQRTSRSLTLTEAGRDFYESAVRLVGDIEAAESRVGRGRIAPSGLVRATVAPVFGRLYVVPRLHEFFARYPEVTVDLVVADRLINLVEEGIDVAIHNGELSDSSLIATRIAQTPVVTVATPAYLAAHGEPATPAELERHSCVIYAPQGAPRVWGFAGRFGAITYQPKGAFRTNDAEQIRAAVLAGLGLAHTPGWLFDSEIASGAVQPVLTDFEPAPLSISAVRSGNRFLASKVKVFIDFLAEIFAEQSGLAL</sequence>
<dbReference type="SUPFAM" id="SSF46785">
    <property type="entry name" value="Winged helix' DNA-binding domain"/>
    <property type="match status" value="1"/>
</dbReference>
<reference evidence="6" key="2">
    <citation type="submission" date="2022-09" db="EMBL/GenBank/DDBJ databases">
        <authorList>
            <person name="Fergusson C."/>
            <person name="Paulo B.S."/>
            <person name="Eustaquio A.S."/>
            <person name="Linington R."/>
        </authorList>
    </citation>
    <scope>NUCLEOTIDE SEQUENCE</scope>
    <source>
        <strain evidence="6">RL17-338-BIF-B</strain>
    </source>
</reference>
<dbReference type="AlphaFoldDB" id="A0A2A4EZW7"/>
<evidence type="ECO:0000256" key="2">
    <source>
        <dbReference type="ARBA" id="ARBA00023015"/>
    </source>
</evidence>
<dbReference type="InterPro" id="IPR058163">
    <property type="entry name" value="LysR-type_TF_proteobact-type"/>
</dbReference>
<evidence type="ECO:0000256" key="1">
    <source>
        <dbReference type="ARBA" id="ARBA00009437"/>
    </source>
</evidence>
<evidence type="ECO:0000256" key="3">
    <source>
        <dbReference type="ARBA" id="ARBA00023125"/>
    </source>
</evidence>
<evidence type="ECO:0000259" key="5">
    <source>
        <dbReference type="PROSITE" id="PS50931"/>
    </source>
</evidence>
<comment type="caution">
    <text evidence="7">The sequence shown here is derived from an EMBL/GenBank/DDBJ whole genome shotgun (WGS) entry which is preliminary data.</text>
</comment>
<gene>
    <name evidence="7" type="ORF">BWP39_17250</name>
    <name evidence="6" type="ORF">N0A02_12830</name>
</gene>
<keyword evidence="9" id="KW-1185">Reference proteome</keyword>
<keyword evidence="4" id="KW-0804">Transcription</keyword>
<dbReference type="Proteomes" id="UP001469089">
    <property type="component" value="Unassembled WGS sequence"/>
</dbReference>
<dbReference type="Pfam" id="PF03466">
    <property type="entry name" value="LysR_substrate"/>
    <property type="match status" value="1"/>
</dbReference>
<accession>A0A2A4EZW7</accession>
<dbReference type="PANTHER" id="PTHR30537">
    <property type="entry name" value="HTH-TYPE TRANSCRIPTIONAL REGULATOR"/>
    <property type="match status" value="1"/>
</dbReference>
<dbReference type="InterPro" id="IPR036388">
    <property type="entry name" value="WH-like_DNA-bd_sf"/>
</dbReference>
<dbReference type="InterPro" id="IPR005119">
    <property type="entry name" value="LysR_subst-bd"/>
</dbReference>
<keyword evidence="2" id="KW-0805">Transcription regulation</keyword>
<keyword evidence="3" id="KW-0238">DNA-binding</keyword>
<proteinExistence type="inferred from homology"/>
<dbReference type="Pfam" id="PF00126">
    <property type="entry name" value="HTH_1"/>
    <property type="match status" value="1"/>
</dbReference>
<evidence type="ECO:0000313" key="8">
    <source>
        <dbReference type="Proteomes" id="UP000218022"/>
    </source>
</evidence>
<comment type="similarity">
    <text evidence="1">Belongs to the LysR transcriptional regulatory family.</text>
</comment>
<dbReference type="Proteomes" id="UP000218022">
    <property type="component" value="Unassembled WGS sequence"/>
</dbReference>
<dbReference type="Gene3D" id="3.40.190.290">
    <property type="match status" value="1"/>
</dbReference>
<evidence type="ECO:0000313" key="6">
    <source>
        <dbReference type="EMBL" id="MEQ5840313.1"/>
    </source>
</evidence>
<dbReference type="PRINTS" id="PR00039">
    <property type="entry name" value="HTHLYSR"/>
</dbReference>
<dbReference type="RefSeq" id="WP_096722100.1">
    <property type="nucleotide sequence ID" value="NZ_JAOALG010000001.1"/>
</dbReference>
<dbReference type="PANTHER" id="PTHR30537:SF80">
    <property type="entry name" value="TRANSCRIPTIONAL REGULATOR"/>
    <property type="match status" value="1"/>
</dbReference>
<organism evidence="7 8">
    <name type="scientific">Paraburkholderia acidicola</name>
    <dbReference type="NCBI Taxonomy" id="1912599"/>
    <lineage>
        <taxon>Bacteria</taxon>
        <taxon>Pseudomonadati</taxon>
        <taxon>Pseudomonadota</taxon>
        <taxon>Betaproteobacteria</taxon>
        <taxon>Burkholderiales</taxon>
        <taxon>Burkholderiaceae</taxon>
        <taxon>Paraburkholderia</taxon>
    </lineage>
</organism>
<dbReference type="FunFam" id="1.10.10.10:FF:000001">
    <property type="entry name" value="LysR family transcriptional regulator"/>
    <property type="match status" value="1"/>
</dbReference>
<dbReference type="CDD" id="cd08422">
    <property type="entry name" value="PBP2_CrgA_like"/>
    <property type="match status" value="1"/>
</dbReference>
<feature type="domain" description="HTH lysR-type" evidence="5">
    <location>
        <begin position="1"/>
        <end position="59"/>
    </location>
</feature>
<dbReference type="Gene3D" id="1.10.10.10">
    <property type="entry name" value="Winged helix-like DNA-binding domain superfamily/Winged helix DNA-binding domain"/>
    <property type="match status" value="1"/>
</dbReference>
<evidence type="ECO:0000313" key="7">
    <source>
        <dbReference type="EMBL" id="PCE26267.1"/>
    </source>
</evidence>
<dbReference type="SUPFAM" id="SSF53850">
    <property type="entry name" value="Periplasmic binding protein-like II"/>
    <property type="match status" value="1"/>
</dbReference>
<dbReference type="GO" id="GO:0003700">
    <property type="term" value="F:DNA-binding transcription factor activity"/>
    <property type="evidence" value="ECO:0007669"/>
    <property type="project" value="InterPro"/>
</dbReference>
<dbReference type="InterPro" id="IPR000847">
    <property type="entry name" value="LysR_HTH_N"/>
</dbReference>